<evidence type="ECO:0000256" key="2">
    <source>
        <dbReference type="ARBA" id="ARBA00022679"/>
    </source>
</evidence>
<dbReference type="GO" id="GO:0008299">
    <property type="term" value="P:isoprenoid biosynthetic process"/>
    <property type="evidence" value="ECO:0007669"/>
    <property type="project" value="UniProtKB-ARBA"/>
</dbReference>
<dbReference type="Proteomes" id="UP001224412">
    <property type="component" value="Unassembled WGS sequence"/>
</dbReference>
<dbReference type="SUPFAM" id="SSF48576">
    <property type="entry name" value="Terpenoid synthases"/>
    <property type="match status" value="1"/>
</dbReference>
<name>A0AAP4F4K3_9CORY</name>
<dbReference type="SFLD" id="SFLDG01212">
    <property type="entry name" value="Phytoene_synthase_like"/>
    <property type="match status" value="1"/>
</dbReference>
<organism evidence="3 4">
    <name type="scientific">Corynebacterium pseudodiphtheriticum</name>
    <dbReference type="NCBI Taxonomy" id="37637"/>
    <lineage>
        <taxon>Bacteria</taxon>
        <taxon>Bacillati</taxon>
        <taxon>Actinomycetota</taxon>
        <taxon>Actinomycetes</taxon>
        <taxon>Mycobacteriales</taxon>
        <taxon>Corynebacteriaceae</taxon>
        <taxon>Corynebacterium</taxon>
    </lineage>
</organism>
<dbReference type="InterPro" id="IPR008949">
    <property type="entry name" value="Isoprenoid_synthase_dom_sf"/>
</dbReference>
<proteinExistence type="predicted"/>
<keyword evidence="2" id="KW-0808">Transferase</keyword>
<dbReference type="InterPro" id="IPR002060">
    <property type="entry name" value="Squ/phyt_synthse"/>
</dbReference>
<comment type="pathway">
    <text evidence="1">Carotenoid biosynthesis; phytoene biosynthesis.</text>
</comment>
<dbReference type="EMBL" id="JASNVH010000001">
    <property type="protein sequence ID" value="MDK4306146.1"/>
    <property type="molecule type" value="Genomic_DNA"/>
</dbReference>
<dbReference type="RefSeq" id="WP_284589336.1">
    <property type="nucleotide sequence ID" value="NZ_JASNUC010000023.1"/>
</dbReference>
<dbReference type="SFLD" id="SFLDG01018">
    <property type="entry name" value="Squalene/Phytoene_Synthase_Lik"/>
    <property type="match status" value="1"/>
</dbReference>
<protein>
    <submittedName>
        <fullName evidence="3">Squalene/phytoene synthase family protein</fullName>
    </submittedName>
</protein>
<dbReference type="SFLD" id="SFLDS00005">
    <property type="entry name" value="Isoprenoid_Synthase_Type_I"/>
    <property type="match status" value="1"/>
</dbReference>
<dbReference type="Pfam" id="PF00494">
    <property type="entry name" value="SQS_PSY"/>
    <property type="match status" value="1"/>
</dbReference>
<evidence type="ECO:0000256" key="1">
    <source>
        <dbReference type="ARBA" id="ARBA00004684"/>
    </source>
</evidence>
<dbReference type="Gene3D" id="1.10.600.10">
    <property type="entry name" value="Farnesyl Diphosphate Synthase"/>
    <property type="match status" value="1"/>
</dbReference>
<comment type="caution">
    <text evidence="3">The sequence shown here is derived from an EMBL/GenBank/DDBJ whole genome shotgun (WGS) entry which is preliminary data.</text>
</comment>
<dbReference type="InterPro" id="IPR044843">
    <property type="entry name" value="Trans_IPPS_bact-type"/>
</dbReference>
<dbReference type="InterPro" id="IPR019845">
    <property type="entry name" value="Squalene/phytoene_synthase_CS"/>
</dbReference>
<evidence type="ECO:0000313" key="3">
    <source>
        <dbReference type="EMBL" id="MDK4306146.1"/>
    </source>
</evidence>
<reference evidence="3" key="1">
    <citation type="submission" date="2023-05" db="EMBL/GenBank/DDBJ databases">
        <title>Metabolic capabilities are highly conserved among human nasal-associated Corynebacterium species in pangenomic analyses.</title>
        <authorList>
            <person name="Tran T.H."/>
            <person name="Roberts A.Q."/>
            <person name="Escapa I.F."/>
            <person name="Gao W."/>
            <person name="Conlan S."/>
            <person name="Kong H."/>
            <person name="Segre J.A."/>
            <person name="Kelly M.S."/>
            <person name="Lemon K.P."/>
        </authorList>
    </citation>
    <scope>NUCLEOTIDE SEQUENCE</scope>
    <source>
        <strain evidence="3">KPL2773</strain>
    </source>
</reference>
<dbReference type="PROSITE" id="PS01045">
    <property type="entry name" value="SQUALEN_PHYTOEN_SYN_2"/>
    <property type="match status" value="1"/>
</dbReference>
<gene>
    <name evidence="3" type="ORF">QPX42_01035</name>
</gene>
<dbReference type="AlphaFoldDB" id="A0AAP4F4K3"/>
<accession>A0AAP4F4K3</accession>
<sequence length="312" mass="34579">MSDNVSHESLSLYDATADKAASAVIKQYSSSFHMATCLYPKPVRRDIRNVYAVVRIADEIVDGTLRKANSLAGNTECISNALASYEQTILSAPHRRFHTDPIVHAYANTARRCRLPEEHMQAFFRSMRMDLSTTSFAEPELQEYIYGSAEVIGLLCLDIFYAETPRPDSATWSRIQEGAQRLGAGLQKINFLRDYTEDTTVRRRDYYPRLSAPSAEEAFNSILAEARSDLLAGARTIKLLPPKVQPAVAAASEIYLELAGKLCRHPEAVIGAGTNKRRLSVPKPVKTRIVSQAIFRSGYGAALHKLTRKAGA</sequence>
<evidence type="ECO:0000313" key="4">
    <source>
        <dbReference type="Proteomes" id="UP001224412"/>
    </source>
</evidence>
<dbReference type="PANTHER" id="PTHR31480">
    <property type="entry name" value="BIFUNCTIONAL LYCOPENE CYCLASE/PHYTOENE SYNTHASE"/>
    <property type="match status" value="1"/>
</dbReference>
<dbReference type="GO" id="GO:0004311">
    <property type="term" value="F:geranylgeranyl diphosphate synthase activity"/>
    <property type="evidence" value="ECO:0007669"/>
    <property type="project" value="InterPro"/>
</dbReference>